<dbReference type="InterPro" id="IPR055347">
    <property type="entry name" value="UTP6_N"/>
</dbReference>
<dbReference type="eggNOG" id="KOG2396">
    <property type="taxonomic scope" value="Eukaryota"/>
</dbReference>
<dbReference type="SUPFAM" id="SSF48452">
    <property type="entry name" value="TPR-like"/>
    <property type="match status" value="1"/>
</dbReference>
<sequence length="325" mass="38171">MAELVNQHAEEMLPELEQMQRVGLFSTAEIKAVIKKRSAHEYKLVRKTKVMKDFLAYIQYEVNFLGLIHKRRKREHYFFKQDEIEYAIVSRIHRLFKQMISRWPEDLKLWISHAKFCIKWNKKVQLSKLCTRIVQVHASNPKVWILAAKWELECGDAMDKVRALFLRSFKLHLTSPEIWHEYFRAELLFAEKLQKRFKILTREDTSLNDDVGENALMKGKAAKTVYTNAIKNFPKDVNVHLKFLDILSDFIGSTDFALPLFNELKDDLGELNCNNAKMRACLAKLHLKENLGIAHEGRDKALEKKSRISNCYREFDQAVTDVNNN</sequence>
<name>H2ZPF8_CIOSA</name>
<dbReference type="STRING" id="51511.ENSCSAVP00000019474"/>
<keyword evidence="2" id="KW-0698">rRNA processing</keyword>
<dbReference type="HOGENOM" id="CLU_058173_0_0_1"/>
<dbReference type="InterPro" id="IPR013949">
    <property type="entry name" value="Utp6"/>
</dbReference>
<dbReference type="PANTHER" id="PTHR23271:SF1">
    <property type="entry name" value="U3 SMALL NUCLEOLAR RNA-ASSOCIATED PROTEIN 6 HOMOLOG"/>
    <property type="match status" value="1"/>
</dbReference>
<dbReference type="GO" id="GO:0034388">
    <property type="term" value="C:Pwp2p-containing subcomplex of 90S preribosome"/>
    <property type="evidence" value="ECO:0007669"/>
    <property type="project" value="TreeGrafter"/>
</dbReference>
<organism evidence="6 7">
    <name type="scientific">Ciona savignyi</name>
    <name type="common">Pacific transparent sea squirt</name>
    <dbReference type="NCBI Taxonomy" id="51511"/>
    <lineage>
        <taxon>Eukaryota</taxon>
        <taxon>Metazoa</taxon>
        <taxon>Chordata</taxon>
        <taxon>Tunicata</taxon>
        <taxon>Ascidiacea</taxon>
        <taxon>Phlebobranchia</taxon>
        <taxon>Cionidae</taxon>
        <taxon>Ciona</taxon>
    </lineage>
</organism>
<evidence type="ECO:0000256" key="2">
    <source>
        <dbReference type="ARBA" id="ARBA00022552"/>
    </source>
</evidence>
<evidence type="ECO:0000313" key="6">
    <source>
        <dbReference type="Ensembl" id="ENSCSAVP00000019474.1"/>
    </source>
</evidence>
<reference evidence="7" key="1">
    <citation type="submission" date="2003-08" db="EMBL/GenBank/DDBJ databases">
        <authorList>
            <person name="Birren B."/>
            <person name="Nusbaum C."/>
            <person name="Abebe A."/>
            <person name="Abouelleil A."/>
            <person name="Adekoya E."/>
            <person name="Ait-zahra M."/>
            <person name="Allen N."/>
            <person name="Allen T."/>
            <person name="An P."/>
            <person name="Anderson M."/>
            <person name="Anderson S."/>
            <person name="Arachchi H."/>
            <person name="Armbruster J."/>
            <person name="Bachantsang P."/>
            <person name="Baldwin J."/>
            <person name="Barry A."/>
            <person name="Bayul T."/>
            <person name="Blitshsteyn B."/>
            <person name="Bloom T."/>
            <person name="Blye J."/>
            <person name="Boguslavskiy L."/>
            <person name="Borowsky M."/>
            <person name="Boukhgalter B."/>
            <person name="Brunache A."/>
            <person name="Butler J."/>
            <person name="Calixte N."/>
            <person name="Calvo S."/>
            <person name="Camarata J."/>
            <person name="Campo K."/>
            <person name="Chang J."/>
            <person name="Cheshatsang Y."/>
            <person name="Citroen M."/>
            <person name="Collymore A."/>
            <person name="Considine T."/>
            <person name="Cook A."/>
            <person name="Cooke P."/>
            <person name="Corum B."/>
            <person name="Cuomo C."/>
            <person name="David R."/>
            <person name="Dawoe T."/>
            <person name="Degray S."/>
            <person name="Dodge S."/>
            <person name="Dooley K."/>
            <person name="Dorje P."/>
            <person name="Dorjee K."/>
            <person name="Dorris L."/>
            <person name="Duffey N."/>
            <person name="Dupes A."/>
            <person name="Elkins T."/>
            <person name="Engels R."/>
            <person name="Erickson J."/>
            <person name="Farina A."/>
            <person name="Faro S."/>
            <person name="Ferreira P."/>
            <person name="Fischer H."/>
            <person name="Fitzgerald M."/>
            <person name="Foley K."/>
            <person name="Gage D."/>
            <person name="Galagan J."/>
            <person name="Gearin G."/>
            <person name="Gnerre S."/>
            <person name="Gnirke A."/>
            <person name="Goyette A."/>
            <person name="Graham J."/>
            <person name="Grandbois E."/>
            <person name="Gyaltsen K."/>
            <person name="Hafez N."/>
            <person name="Hagopian D."/>
            <person name="Hagos B."/>
            <person name="Hall J."/>
            <person name="Hatcher B."/>
            <person name="Heller A."/>
            <person name="Higgins H."/>
            <person name="Honan T."/>
            <person name="Horn A."/>
            <person name="Houde N."/>
            <person name="Hughes L."/>
            <person name="Hulme W."/>
            <person name="Husby E."/>
            <person name="Iliev I."/>
            <person name="Jaffe D."/>
            <person name="Jones C."/>
            <person name="Kamal M."/>
            <person name="Kamat A."/>
            <person name="Kamvysselis M."/>
            <person name="Karlsson E."/>
            <person name="Kells C."/>
            <person name="Kieu A."/>
            <person name="Kisner P."/>
            <person name="Kodira C."/>
            <person name="Kulbokas E."/>
            <person name="Labutti K."/>
            <person name="Lama D."/>
            <person name="Landers T."/>
            <person name="Leger J."/>
            <person name="Levine S."/>
            <person name="Lewis D."/>
            <person name="Lewis T."/>
            <person name="Lindblad-toh K."/>
            <person name="Liu X."/>
            <person name="Lokyitsang T."/>
            <person name="Lokyitsang Y."/>
            <person name="Lucien O."/>
            <person name="Lui A."/>
            <person name="Ma L.J."/>
            <person name="Mabbitt R."/>
            <person name="Macdonald J."/>
            <person name="Maclean C."/>
            <person name="Major J."/>
            <person name="Manning J."/>
            <person name="Marabella R."/>
            <person name="Maru K."/>
            <person name="Matthews C."/>
            <person name="Mauceli E."/>
            <person name="Mccarthy M."/>
            <person name="Mcdonough S."/>
            <person name="Mcghee T."/>
            <person name="Meldrim J."/>
            <person name="Meneus L."/>
            <person name="Mesirov J."/>
            <person name="Mihalev A."/>
            <person name="Mihova T."/>
            <person name="Mikkelsen T."/>
            <person name="Mlenga V."/>
            <person name="Moru K."/>
            <person name="Mozes J."/>
            <person name="Mulrain L."/>
            <person name="Munson G."/>
            <person name="Naylor J."/>
            <person name="Newes C."/>
            <person name="Nguyen C."/>
            <person name="Nguyen N."/>
            <person name="Nguyen T."/>
            <person name="Nicol R."/>
            <person name="Nielsen C."/>
            <person name="Nizzari M."/>
            <person name="Norbu C."/>
            <person name="Norbu N."/>
            <person name="O'donnell P."/>
            <person name="Okoawo O."/>
            <person name="O'leary S."/>
            <person name="Omotosho B."/>
            <person name="O'neill K."/>
            <person name="Osman S."/>
            <person name="Parker S."/>
            <person name="Perrin D."/>
            <person name="Phunkhang P."/>
            <person name="Piqani B."/>
            <person name="Purcell S."/>
            <person name="Rachupka T."/>
            <person name="Ramasamy U."/>
            <person name="Rameau R."/>
            <person name="Ray V."/>
            <person name="Raymond C."/>
            <person name="Retta R."/>
            <person name="Richardson S."/>
            <person name="Rise C."/>
            <person name="Rodriguez J."/>
            <person name="Rogers J."/>
            <person name="Rogov P."/>
            <person name="Rutman M."/>
            <person name="Schupbach R."/>
            <person name="Seaman C."/>
            <person name="Settipalli S."/>
            <person name="Sharpe T."/>
            <person name="Sheridan J."/>
            <person name="Sherpa N."/>
            <person name="Shi J."/>
            <person name="Smirnov S."/>
            <person name="Smith C."/>
            <person name="Sougnez C."/>
            <person name="Spencer B."/>
            <person name="Stalker J."/>
            <person name="Stange-thomann N."/>
            <person name="Stavropoulos S."/>
            <person name="Stetson K."/>
            <person name="Stone C."/>
            <person name="Stone S."/>
            <person name="Stubbs M."/>
            <person name="Talamas J."/>
            <person name="Tchuinga P."/>
            <person name="Tenzing P."/>
            <person name="Tesfaye S."/>
            <person name="Theodore J."/>
            <person name="Thoulutsang Y."/>
            <person name="Topham K."/>
            <person name="Towey S."/>
            <person name="Tsamla T."/>
            <person name="Tsomo N."/>
            <person name="Vallee D."/>
            <person name="Vassiliev H."/>
            <person name="Venkataraman V."/>
            <person name="Vinson J."/>
            <person name="Vo A."/>
            <person name="Wade C."/>
            <person name="Wang S."/>
            <person name="Wangchuk T."/>
            <person name="Wangdi T."/>
            <person name="Whittaker C."/>
            <person name="Wilkinson J."/>
            <person name="Wu Y."/>
            <person name="Wyman D."/>
            <person name="Yadav S."/>
            <person name="Yang S."/>
            <person name="Yang X."/>
            <person name="Yeager S."/>
            <person name="Yee E."/>
            <person name="Young G."/>
            <person name="Zainoun J."/>
            <person name="Zembeck L."/>
            <person name="Zimmer A."/>
            <person name="Zody M."/>
            <person name="Lander E."/>
        </authorList>
    </citation>
    <scope>NUCLEOTIDE SEQUENCE [LARGE SCALE GENOMIC DNA]</scope>
</reference>
<accession>H2ZPF8</accession>
<dbReference type="Gene3D" id="1.25.40.10">
    <property type="entry name" value="Tetratricopeptide repeat domain"/>
    <property type="match status" value="1"/>
</dbReference>
<reference evidence="6" key="2">
    <citation type="submission" date="2025-08" db="UniProtKB">
        <authorList>
            <consortium name="Ensembl"/>
        </authorList>
    </citation>
    <scope>IDENTIFICATION</scope>
</reference>
<dbReference type="InterPro" id="IPR011990">
    <property type="entry name" value="TPR-like_helical_dom_sf"/>
</dbReference>
<dbReference type="GeneTree" id="ENSGT00390000016493"/>
<evidence type="ECO:0000256" key="3">
    <source>
        <dbReference type="ARBA" id="ARBA00022737"/>
    </source>
</evidence>
<dbReference type="GO" id="GO:0032040">
    <property type="term" value="C:small-subunit processome"/>
    <property type="evidence" value="ECO:0007669"/>
    <property type="project" value="TreeGrafter"/>
</dbReference>
<keyword evidence="7" id="KW-1185">Reference proteome</keyword>
<evidence type="ECO:0000256" key="4">
    <source>
        <dbReference type="ARBA" id="ARBA00023242"/>
    </source>
</evidence>
<dbReference type="AlphaFoldDB" id="H2ZPF8"/>
<dbReference type="Pfam" id="PF08640">
    <property type="entry name" value="U3_assoc_6"/>
    <property type="match status" value="1"/>
</dbReference>
<dbReference type="InParanoid" id="H2ZPF8"/>
<evidence type="ECO:0000259" key="5">
    <source>
        <dbReference type="Pfam" id="PF08640"/>
    </source>
</evidence>
<dbReference type="GO" id="GO:0030515">
    <property type="term" value="F:snoRNA binding"/>
    <property type="evidence" value="ECO:0007669"/>
    <property type="project" value="InterPro"/>
</dbReference>
<dbReference type="FunCoup" id="H2ZPF8">
    <property type="interactions" value="481"/>
</dbReference>
<proteinExistence type="predicted"/>
<dbReference type="Proteomes" id="UP000007875">
    <property type="component" value="Unassembled WGS sequence"/>
</dbReference>
<feature type="domain" description="U3 small nucleolar RNA-associated protein 6 N-terminal" evidence="5">
    <location>
        <begin position="10"/>
        <end position="91"/>
    </location>
</feature>
<comment type="subcellular location">
    <subcellularLocation>
        <location evidence="1">Nucleus</location>
        <location evidence="1">Nucleolus</location>
    </subcellularLocation>
</comment>
<evidence type="ECO:0000313" key="7">
    <source>
        <dbReference type="Proteomes" id="UP000007875"/>
    </source>
</evidence>
<keyword evidence="3" id="KW-0677">Repeat</keyword>
<dbReference type="GO" id="GO:0000462">
    <property type="term" value="P:maturation of SSU-rRNA from tricistronic rRNA transcript (SSU-rRNA, 5.8S rRNA, LSU-rRNA)"/>
    <property type="evidence" value="ECO:0007669"/>
    <property type="project" value="InterPro"/>
</dbReference>
<keyword evidence="4" id="KW-0539">Nucleus</keyword>
<reference evidence="6" key="3">
    <citation type="submission" date="2025-09" db="UniProtKB">
        <authorList>
            <consortium name="Ensembl"/>
        </authorList>
    </citation>
    <scope>IDENTIFICATION</scope>
</reference>
<dbReference type="Ensembl" id="ENSCSAVT00000019684.1">
    <property type="protein sequence ID" value="ENSCSAVP00000019474.1"/>
    <property type="gene ID" value="ENSCSAVG00000011416.1"/>
</dbReference>
<evidence type="ECO:0000256" key="1">
    <source>
        <dbReference type="ARBA" id="ARBA00004604"/>
    </source>
</evidence>
<protein>
    <recommendedName>
        <fullName evidence="5">U3 small nucleolar RNA-associated protein 6 N-terminal domain-containing protein</fullName>
    </recommendedName>
</protein>
<dbReference type="OMA" id="HARNENL"/>
<dbReference type="PANTHER" id="PTHR23271">
    <property type="entry name" value="HEPATOCELLULAR CARCINOMA-ASSOCIATED ANTIGEN 66"/>
    <property type="match status" value="1"/>
</dbReference>